<proteinExistence type="predicted"/>
<protein>
    <submittedName>
        <fullName evidence="1">Uncharacterized protein</fullName>
    </submittedName>
</protein>
<sequence length="44" mass="5125">MLWKLLHHAQIRRAVAAVFRKHIALCSSLILMHVLYRISLKACL</sequence>
<reference evidence="1" key="2">
    <citation type="journal article" date="2015" name="Data Brief">
        <title>Shoot transcriptome of the giant reed, Arundo donax.</title>
        <authorList>
            <person name="Barrero R.A."/>
            <person name="Guerrero F.D."/>
            <person name="Moolhuijzen P."/>
            <person name="Goolsby J.A."/>
            <person name="Tidwell J."/>
            <person name="Bellgard S.E."/>
            <person name="Bellgard M.I."/>
        </authorList>
    </citation>
    <scope>NUCLEOTIDE SEQUENCE</scope>
    <source>
        <tissue evidence="1">Shoot tissue taken approximately 20 cm above the soil surface</tissue>
    </source>
</reference>
<reference evidence="1" key="1">
    <citation type="submission" date="2014-09" db="EMBL/GenBank/DDBJ databases">
        <authorList>
            <person name="Magalhaes I.L.F."/>
            <person name="Oliveira U."/>
            <person name="Santos F.R."/>
            <person name="Vidigal T.H.D.A."/>
            <person name="Brescovit A.D."/>
            <person name="Santos A.J."/>
        </authorList>
    </citation>
    <scope>NUCLEOTIDE SEQUENCE</scope>
    <source>
        <tissue evidence="1">Shoot tissue taken approximately 20 cm above the soil surface</tissue>
    </source>
</reference>
<accession>A0A0A9HDX7</accession>
<dbReference type="AlphaFoldDB" id="A0A0A9HDX7"/>
<name>A0A0A9HDX7_ARUDO</name>
<dbReference type="EMBL" id="GBRH01166813">
    <property type="protein sequence ID" value="JAE31083.1"/>
    <property type="molecule type" value="Transcribed_RNA"/>
</dbReference>
<organism evidence="1">
    <name type="scientific">Arundo donax</name>
    <name type="common">Giant reed</name>
    <name type="synonym">Donax arundinaceus</name>
    <dbReference type="NCBI Taxonomy" id="35708"/>
    <lineage>
        <taxon>Eukaryota</taxon>
        <taxon>Viridiplantae</taxon>
        <taxon>Streptophyta</taxon>
        <taxon>Embryophyta</taxon>
        <taxon>Tracheophyta</taxon>
        <taxon>Spermatophyta</taxon>
        <taxon>Magnoliopsida</taxon>
        <taxon>Liliopsida</taxon>
        <taxon>Poales</taxon>
        <taxon>Poaceae</taxon>
        <taxon>PACMAD clade</taxon>
        <taxon>Arundinoideae</taxon>
        <taxon>Arundineae</taxon>
        <taxon>Arundo</taxon>
    </lineage>
</organism>
<evidence type="ECO:0000313" key="1">
    <source>
        <dbReference type="EMBL" id="JAE31083.1"/>
    </source>
</evidence>